<dbReference type="Proteomes" id="UP000542674">
    <property type="component" value="Unassembled WGS sequence"/>
</dbReference>
<evidence type="ECO:0000256" key="1">
    <source>
        <dbReference type="SAM" id="MobiDB-lite"/>
    </source>
</evidence>
<accession>A0A7W7WYN0</accession>
<dbReference type="Gene3D" id="2.60.40.10">
    <property type="entry name" value="Immunoglobulins"/>
    <property type="match status" value="1"/>
</dbReference>
<organism evidence="2 3">
    <name type="scientific">Saccharothrix violaceirubra</name>
    <dbReference type="NCBI Taxonomy" id="413306"/>
    <lineage>
        <taxon>Bacteria</taxon>
        <taxon>Bacillati</taxon>
        <taxon>Actinomycetota</taxon>
        <taxon>Actinomycetes</taxon>
        <taxon>Pseudonocardiales</taxon>
        <taxon>Pseudonocardiaceae</taxon>
        <taxon>Saccharothrix</taxon>
    </lineage>
</organism>
<reference evidence="2 3" key="1">
    <citation type="submission" date="2020-08" db="EMBL/GenBank/DDBJ databases">
        <title>Sequencing the genomes of 1000 actinobacteria strains.</title>
        <authorList>
            <person name="Klenk H.-P."/>
        </authorList>
    </citation>
    <scope>NUCLEOTIDE SEQUENCE [LARGE SCALE GENOMIC DNA]</scope>
    <source>
        <strain evidence="2 3">DSM 45084</strain>
    </source>
</reference>
<dbReference type="GO" id="GO:0005975">
    <property type="term" value="P:carbohydrate metabolic process"/>
    <property type="evidence" value="ECO:0007669"/>
    <property type="project" value="UniProtKB-ARBA"/>
</dbReference>
<protein>
    <recommendedName>
        <fullName evidence="4">Fibronectin type-III domain-containing protein</fullName>
    </recommendedName>
</protein>
<dbReference type="RefSeq" id="WP_184673455.1">
    <property type="nucleotide sequence ID" value="NZ_BAABAI010000041.1"/>
</dbReference>
<name>A0A7W7WYN0_9PSEU</name>
<evidence type="ECO:0008006" key="4">
    <source>
        <dbReference type="Google" id="ProtNLM"/>
    </source>
</evidence>
<dbReference type="AlphaFoldDB" id="A0A7W7WYN0"/>
<feature type="region of interest" description="Disordered" evidence="1">
    <location>
        <begin position="485"/>
        <end position="515"/>
    </location>
</feature>
<dbReference type="EMBL" id="JACHJS010000001">
    <property type="protein sequence ID" value="MBB4968161.1"/>
    <property type="molecule type" value="Genomic_DNA"/>
</dbReference>
<keyword evidence="3" id="KW-1185">Reference proteome</keyword>
<proteinExistence type="predicted"/>
<sequence>MTGQFDTARFIDEVLKPIQDGWRPDEDLFRVYLLRTDVTDDRTISAALEEVARQLTKQQYRMFRRATEILRGLQKTGGEVLLDPARREKHRKQVEAARGRLASTVKLRLNGAPALPPAEVAAQARTLKVPRSAILAALRDARGDVREPAELPPTAEPRQWAEARGHLTQLRQSSLWDYVTDLGGVDTTVAHLSARREKLRVARNADSAAETTLLQLIRGWIENGGLAPVLRYELLTDLADRSAYGYDEALSAAKAASGRLRKVGVTADPAAIAYAVWCGRAFTAAEPTPSWQEPYQQAIGELRLRAALTVLRQQPNLPETWVAQRTELEGRLAALDAELERCEALERADVEAAVTGYLKVRQELVDDRIDAALERCRPAPPASATATIHNGQITVAWPPSPARAGRITYRVSRAGTVLDEGGGREYTDREPPSGTPLVYAVHALRDGTPSAEPARTAPVVVLGEVLDLDVRGGPDAVTGRWRLPPGAAGAEVTRSGRPVADAHSTTFTDPDLPPGRTEDYLVRVRYRLPDGTIALSTGLHRSASRQETPVAVTDLSARFEDRDLVAEWTPPPRGEVEVLELPDGRTPPEPDVVPVDRARRYGTVIPARGASGRGRLRATLSSVGRRQVLLPITVLGELAAIGTAFTLDARQSPVSGLRADRLGTAVQLTWEWPPGSTSARVVWRPGVKPTGPEDPKASAVDLTRVSYDGRGFSVTVPEGDHWFGVCTSVSTDDVRAFGPLSLTRESTVGTVSYQVVPGPWYARKRRKLIVGGTVPVVLVARSGVRPMNPSDGEVLVRAESGGSTEFEVPAGLRRPVHLRAFSRDDRVVLVPTRPDQLIVRGA</sequence>
<evidence type="ECO:0000313" key="3">
    <source>
        <dbReference type="Proteomes" id="UP000542674"/>
    </source>
</evidence>
<gene>
    <name evidence="2" type="ORF">F4559_005520</name>
</gene>
<comment type="caution">
    <text evidence="2">The sequence shown here is derived from an EMBL/GenBank/DDBJ whole genome shotgun (WGS) entry which is preliminary data.</text>
</comment>
<dbReference type="InterPro" id="IPR013783">
    <property type="entry name" value="Ig-like_fold"/>
</dbReference>
<evidence type="ECO:0000313" key="2">
    <source>
        <dbReference type="EMBL" id="MBB4968161.1"/>
    </source>
</evidence>